<feature type="domain" description="N-acetyltransferase" evidence="1">
    <location>
        <begin position="10"/>
        <end position="169"/>
    </location>
</feature>
<dbReference type="Proteomes" id="UP000503003">
    <property type="component" value="Chromosome 2"/>
</dbReference>
<dbReference type="PANTHER" id="PTHR43792">
    <property type="entry name" value="GNAT FAMILY, PUTATIVE (AFU_ORTHOLOGUE AFUA_3G00765)-RELATED-RELATED"/>
    <property type="match status" value="1"/>
</dbReference>
<dbReference type="InterPro" id="IPR016181">
    <property type="entry name" value="Acyl_CoA_acyltransferase"/>
</dbReference>
<dbReference type="GO" id="GO:0016747">
    <property type="term" value="F:acyltransferase activity, transferring groups other than amino-acyl groups"/>
    <property type="evidence" value="ECO:0007669"/>
    <property type="project" value="InterPro"/>
</dbReference>
<evidence type="ECO:0000313" key="3">
    <source>
        <dbReference type="Proteomes" id="UP000503003"/>
    </source>
</evidence>
<accession>A0A6G7CQF2</accession>
<dbReference type="Gene3D" id="3.40.630.30">
    <property type="match status" value="1"/>
</dbReference>
<evidence type="ECO:0000259" key="1">
    <source>
        <dbReference type="PROSITE" id="PS51186"/>
    </source>
</evidence>
<dbReference type="Pfam" id="PF13302">
    <property type="entry name" value="Acetyltransf_3"/>
    <property type="match status" value="1"/>
</dbReference>
<dbReference type="PANTHER" id="PTHR43792:SF1">
    <property type="entry name" value="N-ACETYLTRANSFERASE DOMAIN-CONTAINING PROTEIN"/>
    <property type="match status" value="1"/>
</dbReference>
<keyword evidence="3" id="KW-1185">Reference proteome</keyword>
<dbReference type="PROSITE" id="PS51186">
    <property type="entry name" value="GNAT"/>
    <property type="match status" value="1"/>
</dbReference>
<proteinExistence type="predicted"/>
<dbReference type="SUPFAM" id="SSF55729">
    <property type="entry name" value="Acyl-CoA N-acyltransferases (Nat)"/>
    <property type="match status" value="1"/>
</dbReference>
<protein>
    <submittedName>
        <fullName evidence="2">GNAT family N-acetyltransferase</fullName>
    </submittedName>
</protein>
<dbReference type="KEGG" id="vzi:G5S32_20450"/>
<dbReference type="AlphaFoldDB" id="A0A6G7CQF2"/>
<keyword evidence="2" id="KW-0808">Transferase</keyword>
<evidence type="ECO:0000313" key="2">
    <source>
        <dbReference type="EMBL" id="QIH44320.1"/>
    </source>
</evidence>
<reference evidence="2 3" key="1">
    <citation type="submission" date="2020-02" db="EMBL/GenBank/DDBJ databases">
        <title>A complete genome of a marine bacterium Vibrio sp. ZWAL4003 isolated from the mangrove sediment with the ability to degrade polysaccharides.</title>
        <authorList>
            <person name="Wu J."/>
            <person name="Qu W."/>
            <person name="Zeng R."/>
        </authorList>
    </citation>
    <scope>NUCLEOTIDE SEQUENCE [LARGE SCALE GENOMIC DNA]</scope>
    <source>
        <strain evidence="2 3">ZWAL4003</strain>
    </source>
</reference>
<dbReference type="InterPro" id="IPR051531">
    <property type="entry name" value="N-acetyltransferase"/>
</dbReference>
<name>A0A6G7CQF2_9VIBR</name>
<dbReference type="EMBL" id="CP049332">
    <property type="protein sequence ID" value="QIH44320.1"/>
    <property type="molecule type" value="Genomic_DNA"/>
</dbReference>
<dbReference type="RefSeq" id="WP_165313980.1">
    <property type="nucleotide sequence ID" value="NZ_CP049332.1"/>
</dbReference>
<dbReference type="InterPro" id="IPR000182">
    <property type="entry name" value="GNAT_dom"/>
</dbReference>
<sequence>MKRICETERLVIRQFELNDADFIVRLLNEDGFIRFIGDKNVRSVADAVSYLTNGPISSYQKNGFGLNMVELKESQTPIGMCGILKRPELDAPDLGYAFLSQYYGNGYAREAAQAVLNSELPKHKLDKVFAVTFPDNTASNRLLSDVGFIQTGTMELYGSENNLYEYFVS</sequence>
<organism evidence="2 3">
    <name type="scientific">Vibrio ziniensis</name>
    <dbReference type="NCBI Taxonomy" id="2711221"/>
    <lineage>
        <taxon>Bacteria</taxon>
        <taxon>Pseudomonadati</taxon>
        <taxon>Pseudomonadota</taxon>
        <taxon>Gammaproteobacteria</taxon>
        <taxon>Vibrionales</taxon>
        <taxon>Vibrionaceae</taxon>
        <taxon>Vibrio</taxon>
    </lineage>
</organism>
<gene>
    <name evidence="2" type="ORF">G5S32_20450</name>
</gene>